<dbReference type="SUPFAM" id="SSF49695">
    <property type="entry name" value="gamma-Crystallin-like"/>
    <property type="match status" value="1"/>
</dbReference>
<name>A0A8B7PIP1_HYAAZ</name>
<protein>
    <submittedName>
        <fullName evidence="4">Uncharacterized protein LOC108681505</fullName>
    </submittedName>
</protein>
<gene>
    <name evidence="4" type="primary">LOC108681505</name>
</gene>
<evidence type="ECO:0000256" key="1">
    <source>
        <dbReference type="SAM" id="MobiDB-lite"/>
    </source>
</evidence>
<sequence length="286" mass="32106">MGASFYVLTTLVGALSCFFVEAADIPDLRYLKAYTAPNCAGASYEFFDYTPELSVYGMDNSIISIYFTGNWILYADNFYNFEVLGGTYVHRSGINVCYNLVSPLAGNASSLRYAGSPYGIDDVYYNLYDGWAYSGDEFRSNTDAETVGYMDMRTTSIIIHGQSPWTFYTGLQFTGAAVCFYPTYLHSSGDIQIRHSYVYPVSQLGIPDNSIRSVAKGCLTDNVFRGANPTSSPEGAEPMEHFNLEENNLEHSKLEDDNLEHTKLEDDNLEHTDLEHDNLEHHELEQ</sequence>
<accession>A0A8B7PIP1</accession>
<reference evidence="4" key="1">
    <citation type="submission" date="2025-08" db="UniProtKB">
        <authorList>
            <consortium name="RefSeq"/>
        </authorList>
    </citation>
    <scope>IDENTIFICATION</scope>
    <source>
        <tissue evidence="4">Whole organism</tissue>
    </source>
</reference>
<organism evidence="3 4">
    <name type="scientific">Hyalella azteca</name>
    <name type="common">Amphipod</name>
    <dbReference type="NCBI Taxonomy" id="294128"/>
    <lineage>
        <taxon>Eukaryota</taxon>
        <taxon>Metazoa</taxon>
        <taxon>Ecdysozoa</taxon>
        <taxon>Arthropoda</taxon>
        <taxon>Crustacea</taxon>
        <taxon>Multicrustacea</taxon>
        <taxon>Malacostraca</taxon>
        <taxon>Eumalacostraca</taxon>
        <taxon>Peracarida</taxon>
        <taxon>Amphipoda</taxon>
        <taxon>Senticaudata</taxon>
        <taxon>Talitrida</taxon>
        <taxon>Talitroidea</taxon>
        <taxon>Hyalellidae</taxon>
        <taxon>Hyalella</taxon>
    </lineage>
</organism>
<evidence type="ECO:0000256" key="2">
    <source>
        <dbReference type="SAM" id="SignalP"/>
    </source>
</evidence>
<dbReference type="GeneID" id="108681505"/>
<dbReference type="InterPro" id="IPR011024">
    <property type="entry name" value="G_crystallin-like"/>
</dbReference>
<feature type="region of interest" description="Disordered" evidence="1">
    <location>
        <begin position="245"/>
        <end position="286"/>
    </location>
</feature>
<feature type="chain" id="PRO_5034829777" evidence="2">
    <location>
        <begin position="23"/>
        <end position="286"/>
    </location>
</feature>
<feature type="signal peptide" evidence="2">
    <location>
        <begin position="1"/>
        <end position="22"/>
    </location>
</feature>
<proteinExistence type="predicted"/>
<dbReference type="Proteomes" id="UP000694843">
    <property type="component" value="Unplaced"/>
</dbReference>
<evidence type="ECO:0000313" key="4">
    <source>
        <dbReference type="RefSeq" id="XP_018026029.1"/>
    </source>
</evidence>
<dbReference type="AlphaFoldDB" id="A0A8B7PIP1"/>
<keyword evidence="2" id="KW-0732">Signal</keyword>
<dbReference type="KEGG" id="hazt:108681505"/>
<dbReference type="RefSeq" id="XP_018026029.1">
    <property type="nucleotide sequence ID" value="XM_018170540.2"/>
</dbReference>
<evidence type="ECO:0000313" key="3">
    <source>
        <dbReference type="Proteomes" id="UP000694843"/>
    </source>
</evidence>
<dbReference type="OrthoDB" id="6381640at2759"/>
<keyword evidence="3" id="KW-1185">Reference proteome</keyword>